<dbReference type="SUPFAM" id="SSF141571">
    <property type="entry name" value="Pentapeptide repeat-like"/>
    <property type="match status" value="1"/>
</dbReference>
<reference evidence="3" key="2">
    <citation type="submission" date="2015-07" db="EMBL/GenBank/DDBJ databases">
        <title>The genome sequence of Plasmodium falciparum IGH-CR14.</title>
        <authorList>
            <consortium name="The Broad Institute Genome Sequencing Platform"/>
            <person name="Volkman S.K."/>
            <person name="Neafsey D.E."/>
            <person name="Dash A.P."/>
            <person name="Chitnis C.E."/>
            <person name="Hartl D.L."/>
            <person name="Young S.K."/>
            <person name="Kodira C.D."/>
            <person name="Zeng Q."/>
            <person name="Koehrsen M."/>
            <person name="Godfrey P."/>
            <person name="Alvarado L."/>
            <person name="Berlin A."/>
            <person name="Borenstein D."/>
            <person name="Chen Z."/>
            <person name="Engels R."/>
            <person name="Freedman E."/>
            <person name="Gellesch M."/>
            <person name="Goldberg J."/>
            <person name="Griggs A."/>
            <person name="Gujja S."/>
            <person name="Heiman D."/>
            <person name="Hepburn T."/>
            <person name="Howarth C."/>
            <person name="Jen D."/>
            <person name="Larson L."/>
            <person name="Lewis B."/>
            <person name="Mehta T."/>
            <person name="Park D."/>
            <person name="Pearson M."/>
            <person name="Roberts A."/>
            <person name="Saif S."/>
            <person name="Shea T."/>
            <person name="Shenoy N."/>
            <person name="Sisk P."/>
            <person name="Stolte C."/>
            <person name="Sykes S."/>
            <person name="Walk T."/>
            <person name="White J."/>
            <person name="Yandava C."/>
            <person name="Wirth D.F."/>
            <person name="Nusbaum C."/>
            <person name="Birren B."/>
        </authorList>
    </citation>
    <scope>NUCLEOTIDE SEQUENCE [LARGE SCALE GENOMIC DNA]</scope>
    <source>
        <strain evidence="3">IGH-CR14</strain>
    </source>
</reference>
<dbReference type="PANTHER" id="PTHR12320:SF1">
    <property type="entry name" value="PROTEIN PHOSPHATASE PTC7 HOMOLOG"/>
    <property type="match status" value="1"/>
</dbReference>
<feature type="compositionally biased region" description="Low complexity" evidence="1">
    <location>
        <begin position="737"/>
        <end position="763"/>
    </location>
</feature>
<dbReference type="OrthoDB" id="10266364at2759"/>
<dbReference type="EMBL" id="GG665040">
    <property type="protein sequence ID" value="KNG75259.1"/>
    <property type="molecule type" value="Genomic_DNA"/>
</dbReference>
<feature type="region of interest" description="Disordered" evidence="1">
    <location>
        <begin position="729"/>
        <end position="763"/>
    </location>
</feature>
<sequence>MEKLLHKCLHVNRSENGLDEEESVFQTCKIFVGLENEISEVNCIDNKNIGNDFLCGFDNYAKKNCVEGIWMDELNGRKSGYMNLNEYYENKFNIYFNIENIDYPLKFYKTIYFNFFSSFIENEDREYILNENINILNNFYENIRNQKYLLLHNAHSIPHEKKKINSNYKNGDAHMCSDNIISIADGVSSIKNSGINVSNFSNDLLKKCLNLHLYRCINKSLFEYQNDVIFKHYNLKYKDPEFLKPIICRSACSSNFLGASTLLFASVENDKLHICTIGDCQMLIINLKEHYFKHKFFEKIHIKVQTSKQMLCLQKRESNVTTIVDEEKEKFSGNIYNQILNSNQNSIVEKNYDNYKQSSSSLNFDMSDKKMDKENVNSWDDIIYDNSKSELSKSESSKCKSSNWELNKSDLNKENMNKSDLDKAHLDKADMNKAHLDKADMNKAHLDKADMNKAHLDKADMNKADMNKADMNKADMNKADMNKAHLDKAHLDKTHLTNSDLAKSELTNSELAQSDLSKPSSVQSKIAISNITPSHILLEDSRNINTNSVGSDKTYTDTNKSSISELYLKRNKLCENVLYSDINVNMRVEESEETILYVEYEINEDIYEKFQKCLSECDYKIGDLSFNLKEDNLYDCSNIRSDTIISHNFSDTTENDTSENEKNEKKYISGMTNTLDNEIGYRNLLNFFQIDRNSILKRKKNKYDEIWSNKVNLSYDWMNDLDNKESNKLQEDKTELNNNTNGNNNNNNNNNSNNSNNNYNNSNNNNNNYYYYNSCKNKKNFNHYRYRHDYEEECPFDIIHKSKIQQHYFNCPYQITFMPSNFSNDNMKNKKSNNSFNSTINMNKYNDIITKCLRYCDYSTIDLKNNYIIISGSDGLFDNLYDDDIMKIIFNYFYILKDNKFIKLKEFIKFNEEFKKAISWIYKTISNSRDKDDTYKEDIYFSKQSNDVYNKNLIKKKDTEEIDRNEFNRDLTKSENSISEYEKGKGICIHGCHDQNVCNNDNNINCDKHHMNENNNEIIKKKGSNLFLNKFYSKGSFNSTMSKFNFVPKIKKIFSFKEKNKCDIKDQDKLNPSFSYLSNVTLNNTYEKQKEDSQHCNSMCDNKDLKKMNIPNFESADTLKTDESFHVVRNDIRNMKYDKNYNKNNDMLNQQNTFDVISKTYDIKNDFSIDIELNNIRYNKKKRTFIIEKKIEAQNVLCNSSNLILFDENMNIYLNTKKACDEIIELSSILSNQQVNYSLLKKRRKKYNNDKENKKNKKKSFTASLFSNIQEKEKYLFDNINYDDIQSNKSNDKIILTPISEFIFDKYKKYFNMGKPDDTTVIVSIVKENKYI</sequence>
<dbReference type="SUPFAM" id="SSF81606">
    <property type="entry name" value="PP2C-like"/>
    <property type="match status" value="1"/>
</dbReference>
<evidence type="ECO:0000313" key="3">
    <source>
        <dbReference type="Proteomes" id="UP000054562"/>
    </source>
</evidence>
<accession>A0A0L1I6L7</accession>
<gene>
    <name evidence="2" type="ORF">PFMG_01432</name>
</gene>
<dbReference type="Proteomes" id="UP000054562">
    <property type="component" value="Unassembled WGS sequence"/>
</dbReference>
<dbReference type="Gene3D" id="2.160.20.80">
    <property type="entry name" value="E3 ubiquitin-protein ligase SopA"/>
    <property type="match status" value="1"/>
</dbReference>
<reference evidence="3" key="1">
    <citation type="submission" date="2015-07" db="EMBL/GenBank/DDBJ databases">
        <title>Annotation of Plasmodium falciparum IGH-CR14.</title>
        <authorList>
            <consortium name="The Broad Institute Genome Sequencing Platform"/>
            <person name="Volkman S.K."/>
            <person name="Neafsey D.E."/>
            <person name="Dash A.P."/>
            <person name="Chitnis C.E."/>
            <person name="Hartl D.L."/>
            <person name="Young S.K."/>
            <person name="Zeng Q."/>
            <person name="Koehrsen M."/>
            <person name="Alvarado L."/>
            <person name="Berlin A."/>
            <person name="Borenstein D."/>
            <person name="Chapman S.B."/>
            <person name="Chen Z."/>
            <person name="Engels R."/>
            <person name="Freedman E."/>
            <person name="Gellesch M."/>
            <person name="Goldberg J."/>
            <person name="Griggs A."/>
            <person name="Gujja S."/>
            <person name="Heilman E.R."/>
            <person name="Heiman D.I."/>
            <person name="Howarth C."/>
            <person name="Jen D."/>
            <person name="Larson L."/>
            <person name="Mehta T."/>
            <person name="Neiman D."/>
            <person name="Park D."/>
            <person name="Pearson M."/>
            <person name="Roberts A."/>
            <person name="Saif S."/>
            <person name="Shea T."/>
            <person name="Shenoy N."/>
            <person name="Sisk P."/>
            <person name="Stolte C."/>
            <person name="Sykes S."/>
            <person name="Walk T."/>
            <person name="White J."/>
            <person name="Yandava C."/>
            <person name="Haas B."/>
            <person name="Henn M.R."/>
            <person name="Nusbaum C."/>
            <person name="Birren B."/>
        </authorList>
    </citation>
    <scope>NUCLEOTIDE SEQUENCE [LARGE SCALE GENOMIC DNA]</scope>
    <source>
        <strain evidence="3">IGH-CR14</strain>
    </source>
</reference>
<organism evidence="2 3">
    <name type="scientific">Plasmodium falciparum IGH-CR14</name>
    <dbReference type="NCBI Taxonomy" id="580059"/>
    <lineage>
        <taxon>Eukaryota</taxon>
        <taxon>Sar</taxon>
        <taxon>Alveolata</taxon>
        <taxon>Apicomplexa</taxon>
        <taxon>Aconoidasida</taxon>
        <taxon>Haemosporida</taxon>
        <taxon>Plasmodiidae</taxon>
        <taxon>Plasmodium</taxon>
        <taxon>Plasmodium (Laverania)</taxon>
    </lineage>
</organism>
<protein>
    <submittedName>
        <fullName evidence="2">CCAAT-box DNA binding protein subunit B</fullName>
    </submittedName>
</protein>
<dbReference type="InterPro" id="IPR001646">
    <property type="entry name" value="5peptide_repeat"/>
</dbReference>
<proteinExistence type="predicted"/>
<evidence type="ECO:0000256" key="1">
    <source>
        <dbReference type="SAM" id="MobiDB-lite"/>
    </source>
</evidence>
<evidence type="ECO:0000313" key="2">
    <source>
        <dbReference type="EMBL" id="KNG75259.1"/>
    </source>
</evidence>
<dbReference type="GO" id="GO:0004722">
    <property type="term" value="F:protein serine/threonine phosphatase activity"/>
    <property type="evidence" value="ECO:0007669"/>
    <property type="project" value="TreeGrafter"/>
</dbReference>
<dbReference type="Pfam" id="PF00805">
    <property type="entry name" value="Pentapeptide"/>
    <property type="match status" value="2"/>
</dbReference>
<name>A0A0L1I6L7_PLAFA</name>
<dbReference type="InterPro" id="IPR036457">
    <property type="entry name" value="PPM-type-like_dom_sf"/>
</dbReference>
<dbReference type="PANTHER" id="PTHR12320">
    <property type="entry name" value="PROTEIN PHOSPHATASE 2C"/>
    <property type="match status" value="1"/>
</dbReference>
<dbReference type="InterPro" id="IPR039123">
    <property type="entry name" value="PPTC7"/>
</dbReference>